<gene>
    <name evidence="4" type="ORF">Tci_040380</name>
</gene>
<dbReference type="InterPro" id="IPR054722">
    <property type="entry name" value="PolX-like_BBD"/>
</dbReference>
<dbReference type="AlphaFoldDB" id="A0A6L2M707"/>
<evidence type="ECO:0000313" key="4">
    <source>
        <dbReference type="EMBL" id="GEU68402.1"/>
    </source>
</evidence>
<organism evidence="4">
    <name type="scientific">Tanacetum cinerariifolium</name>
    <name type="common">Dalmatian daisy</name>
    <name type="synonym">Chrysanthemum cinerariifolium</name>
    <dbReference type="NCBI Taxonomy" id="118510"/>
    <lineage>
        <taxon>Eukaryota</taxon>
        <taxon>Viridiplantae</taxon>
        <taxon>Streptophyta</taxon>
        <taxon>Embryophyta</taxon>
        <taxon>Tracheophyta</taxon>
        <taxon>Spermatophyta</taxon>
        <taxon>Magnoliopsida</taxon>
        <taxon>eudicotyledons</taxon>
        <taxon>Gunneridae</taxon>
        <taxon>Pentapetalae</taxon>
        <taxon>asterids</taxon>
        <taxon>campanulids</taxon>
        <taxon>Asterales</taxon>
        <taxon>Asteraceae</taxon>
        <taxon>Asteroideae</taxon>
        <taxon>Anthemideae</taxon>
        <taxon>Anthemidinae</taxon>
        <taxon>Tanacetum</taxon>
    </lineage>
</organism>
<proteinExistence type="predicted"/>
<feature type="region of interest" description="Disordered" evidence="2">
    <location>
        <begin position="250"/>
        <end position="294"/>
    </location>
</feature>
<dbReference type="Pfam" id="PF22936">
    <property type="entry name" value="Pol_BBD"/>
    <property type="match status" value="1"/>
</dbReference>
<sequence>MELVLEQTQQGSSHEVSIRIEGVKELKRIVRIKGVKKEAFHTTLGRNRVNANLSDLILGAGNPVKEVLLKLNLPAHRLREAAHPHHPFSASLIWMEKVDWMSWKVELLVAGRGKDGKGGSYVLIPDLLVMTKVGASGSGVLLLLIAKRIWEYYSRNPLRCWTSMSLIPFGKRAKTELGELIELPTVDPRYVVVKDLNQKPFVTDFSSWQQRIRLYYRGKENVVNILKSINEGPFQMGTFQETLAKGNEGAFHLGPERPRVYSDLSPKEKGRGQGNNAQGAGAAGYRGAQNKVGNVNPGQARVALDEEHLMFIAGGQDNDVDEDVDEQPVQDLALNVDNVFQVDDCDAFDSDVDEAPTAQIMFMENLSSADHVYDEASPSYDSNILSEVPDHDNYQDVVREHHEYVKDNAVSVVQSNLSSVPNDAYMLIINEIHEPSALSVSANRKHKVVNTSLTIKLATYKEQVELVREKKVKIAPHNYSKENYLATFTPQKQLTPEQIFWSNDLLKMKAEALKEQTTALRPIKVLTVYPPNTPATLVPRRIRPTGLTEGERDFEQTKECYLTEVIPFFKTLKDHFEDIQKVLTKQIKEMKEIFEELEAEVDQNVVNRKHDEIEQKNLLIANDNLIVDYLSKDVFYTATDYMLTASSFSNMHEAFNAAQKRIADLESENSHLKNKTQNDDHDVQSIGNTIHKLREKISGLTKKHSDADPIHDLKALDSQNKELHAKVNALHDLNERRRAENKKVKRHYKKLYDLIKITCAKTIDKTNSLLTEDANLKAQIKENHKSNCVTMPAVKSKVLAPGMVKGVTVASESKPKSNTKKDKTLLAKSDMKKVEVHPRNNKSSVKRKNRVDSSISYKRTVVQIVLWYLDLGCLKHMMGDRSRLRNFVKRFIGIVRFGNDHFGAIMGYEDYVIGDSVISRVYYVEGLGHNLFFVKQFCDSDLEVAFRKHSCYVRDTDDVKLIKGSRGSNLYTILVEDMMKSSPICLLSKASKNKSWLWHRHLNHLNFATINDLAQKD</sequence>
<feature type="domain" description="Retrovirus-related Pol polyprotein from transposon TNT 1-94-like beta-barrel" evidence="3">
    <location>
        <begin position="867"/>
        <end position="939"/>
    </location>
</feature>
<feature type="compositionally biased region" description="Low complexity" evidence="2">
    <location>
        <begin position="274"/>
        <end position="290"/>
    </location>
</feature>
<feature type="coiled-coil region" evidence="1">
    <location>
        <begin position="648"/>
        <end position="675"/>
    </location>
</feature>
<feature type="coiled-coil region" evidence="1">
    <location>
        <begin position="580"/>
        <end position="607"/>
    </location>
</feature>
<protein>
    <submittedName>
        <fullName evidence="4">Integrase, catalytic region, zinc finger, CCHC-type, peptidase aspartic, catalytic</fullName>
    </submittedName>
</protein>
<evidence type="ECO:0000256" key="2">
    <source>
        <dbReference type="SAM" id="MobiDB-lite"/>
    </source>
</evidence>
<reference evidence="4" key="1">
    <citation type="journal article" date="2019" name="Sci. Rep.">
        <title>Draft genome of Tanacetum cinerariifolium, the natural source of mosquito coil.</title>
        <authorList>
            <person name="Yamashiro T."/>
            <person name="Shiraishi A."/>
            <person name="Satake H."/>
            <person name="Nakayama K."/>
        </authorList>
    </citation>
    <scope>NUCLEOTIDE SEQUENCE</scope>
</reference>
<name>A0A6L2M707_TANCI</name>
<keyword evidence="1" id="KW-0175">Coiled coil</keyword>
<feature type="region of interest" description="Disordered" evidence="2">
    <location>
        <begin position="809"/>
        <end position="848"/>
    </location>
</feature>
<accession>A0A6L2M707</accession>
<evidence type="ECO:0000256" key="1">
    <source>
        <dbReference type="SAM" id="Coils"/>
    </source>
</evidence>
<dbReference type="Gene3D" id="1.10.287.1490">
    <property type="match status" value="1"/>
</dbReference>
<dbReference type="EMBL" id="BKCJ010005743">
    <property type="protein sequence ID" value="GEU68402.1"/>
    <property type="molecule type" value="Genomic_DNA"/>
</dbReference>
<feature type="compositionally biased region" description="Basic and acidic residues" evidence="2">
    <location>
        <begin position="254"/>
        <end position="271"/>
    </location>
</feature>
<comment type="caution">
    <text evidence="4">The sequence shown here is derived from an EMBL/GenBank/DDBJ whole genome shotgun (WGS) entry which is preliminary data.</text>
</comment>
<feature type="compositionally biased region" description="Basic and acidic residues" evidence="2">
    <location>
        <begin position="813"/>
        <end position="838"/>
    </location>
</feature>
<evidence type="ECO:0000259" key="3">
    <source>
        <dbReference type="Pfam" id="PF22936"/>
    </source>
</evidence>